<gene>
    <name evidence="13" type="ORF">MOX91_00455</name>
</gene>
<evidence type="ECO:0000313" key="13">
    <source>
        <dbReference type="EMBL" id="MDX8414656.1"/>
    </source>
</evidence>
<evidence type="ECO:0000259" key="12">
    <source>
        <dbReference type="PROSITE" id="PS52015"/>
    </source>
</evidence>
<comment type="caution">
    <text evidence="13">The sequence shown here is derived from an EMBL/GenBank/DDBJ whole genome shotgun (WGS) entry which is preliminary data.</text>
</comment>
<feature type="compositionally biased region" description="Basic and acidic residues" evidence="10">
    <location>
        <begin position="73"/>
        <end position="85"/>
    </location>
</feature>
<dbReference type="Gene3D" id="3.30.1150.10">
    <property type="match status" value="1"/>
</dbReference>
<comment type="subcellular location">
    <subcellularLocation>
        <location evidence="1">Cell inner membrane</location>
        <topology evidence="1">Single-pass membrane protein</topology>
        <orientation evidence="1">Periplasmic side</orientation>
    </subcellularLocation>
</comment>
<evidence type="ECO:0000256" key="10">
    <source>
        <dbReference type="SAM" id="MobiDB-lite"/>
    </source>
</evidence>
<feature type="transmembrane region" description="Helical" evidence="11">
    <location>
        <begin position="15"/>
        <end position="39"/>
    </location>
</feature>
<evidence type="ECO:0000256" key="7">
    <source>
        <dbReference type="ARBA" id="ARBA00022927"/>
    </source>
</evidence>
<keyword evidence="5" id="KW-0997">Cell inner membrane</keyword>
<evidence type="ECO:0000256" key="4">
    <source>
        <dbReference type="ARBA" id="ARBA00022475"/>
    </source>
</evidence>
<evidence type="ECO:0000256" key="6">
    <source>
        <dbReference type="ARBA" id="ARBA00022692"/>
    </source>
</evidence>
<sequence>MGFSGENGGNYKAGFWVSFAGHFVCVVFIIASALFGSFFKEEKPEPAPFTLLPPPSEKIDVSNKKTVQTPKPSEIKVKEFEKLDEIELPPEPPAELPEPVSKIETPQPEKPKNEKPKPVAKDSNKAKPVSKKVSAADFFKNRKPQNRVKPTRVKSDYKIDKIKSNLDSKIKNAVSSEYSGEVSTAETDSYQSEVYALIRRNWILPEECAGMDLVVGVRFTIGSNGRVSGIKIVKPSGERVFDKSVENVLKSLTFRSPPRGKPLLLAINFRAEDL</sequence>
<keyword evidence="3" id="KW-0813">Transport</keyword>
<evidence type="ECO:0000256" key="2">
    <source>
        <dbReference type="ARBA" id="ARBA00006555"/>
    </source>
</evidence>
<reference evidence="13 14" key="1">
    <citation type="submission" date="2022-03" db="EMBL/GenBank/DDBJ databases">
        <title>Novel taxa within the pig intestine.</title>
        <authorList>
            <person name="Wylensek D."/>
            <person name="Bishof K."/>
            <person name="Afrizal A."/>
            <person name="Clavel T."/>
        </authorList>
    </citation>
    <scope>NUCLEOTIDE SEQUENCE [LARGE SCALE GENOMIC DNA]</scope>
    <source>
        <strain evidence="13 14">CLA-KB-P66</strain>
    </source>
</reference>
<keyword evidence="8 11" id="KW-1133">Transmembrane helix</keyword>
<protein>
    <submittedName>
        <fullName evidence="13">TonB family protein</fullName>
    </submittedName>
</protein>
<dbReference type="InterPro" id="IPR037682">
    <property type="entry name" value="TonB_C"/>
</dbReference>
<feature type="compositionally biased region" description="Basic and acidic residues" evidence="10">
    <location>
        <begin position="107"/>
        <end position="125"/>
    </location>
</feature>
<dbReference type="Pfam" id="PF13103">
    <property type="entry name" value="TonB_2"/>
    <property type="match status" value="1"/>
</dbReference>
<dbReference type="SUPFAM" id="SSF74653">
    <property type="entry name" value="TolA/TonB C-terminal domain"/>
    <property type="match status" value="1"/>
</dbReference>
<keyword evidence="6 11" id="KW-0812">Transmembrane</keyword>
<organism evidence="13 14">
    <name type="scientific">Intestinicryptomonas porci</name>
    <dbReference type="NCBI Taxonomy" id="2926320"/>
    <lineage>
        <taxon>Bacteria</taxon>
        <taxon>Pseudomonadati</taxon>
        <taxon>Verrucomicrobiota</taxon>
        <taxon>Opitutia</taxon>
        <taxon>Opitutales</taxon>
        <taxon>Intestinicryptomonaceae</taxon>
        <taxon>Intestinicryptomonas</taxon>
    </lineage>
</organism>
<dbReference type="RefSeq" id="WP_370396106.1">
    <property type="nucleotide sequence ID" value="NZ_JALBUT010000001.1"/>
</dbReference>
<dbReference type="Proteomes" id="UP001275932">
    <property type="component" value="Unassembled WGS sequence"/>
</dbReference>
<keyword evidence="9 11" id="KW-0472">Membrane</keyword>
<evidence type="ECO:0000256" key="5">
    <source>
        <dbReference type="ARBA" id="ARBA00022519"/>
    </source>
</evidence>
<dbReference type="NCBIfam" id="TIGR01352">
    <property type="entry name" value="tonB_Cterm"/>
    <property type="match status" value="1"/>
</dbReference>
<dbReference type="EMBL" id="JALBUT010000001">
    <property type="protein sequence ID" value="MDX8414656.1"/>
    <property type="molecule type" value="Genomic_DNA"/>
</dbReference>
<name>A0ABU4WF49_9BACT</name>
<comment type="similarity">
    <text evidence="2">Belongs to the TonB family.</text>
</comment>
<keyword evidence="7" id="KW-0653">Protein transport</keyword>
<proteinExistence type="inferred from homology"/>
<dbReference type="PROSITE" id="PS52015">
    <property type="entry name" value="TONB_CTD"/>
    <property type="match status" value="1"/>
</dbReference>
<dbReference type="PANTHER" id="PTHR33446">
    <property type="entry name" value="PROTEIN TONB-RELATED"/>
    <property type="match status" value="1"/>
</dbReference>
<evidence type="ECO:0000256" key="11">
    <source>
        <dbReference type="SAM" id="Phobius"/>
    </source>
</evidence>
<dbReference type="InterPro" id="IPR006260">
    <property type="entry name" value="TonB/TolA_C"/>
</dbReference>
<evidence type="ECO:0000256" key="1">
    <source>
        <dbReference type="ARBA" id="ARBA00004383"/>
    </source>
</evidence>
<accession>A0ABU4WF49</accession>
<dbReference type="InterPro" id="IPR051045">
    <property type="entry name" value="TonB-dependent_transducer"/>
</dbReference>
<feature type="region of interest" description="Disordered" evidence="10">
    <location>
        <begin position="47"/>
        <end position="152"/>
    </location>
</feature>
<keyword evidence="4" id="KW-1003">Cell membrane</keyword>
<feature type="compositionally biased region" description="Basic residues" evidence="10">
    <location>
        <begin position="141"/>
        <end position="152"/>
    </location>
</feature>
<feature type="domain" description="TonB C-terminal" evidence="12">
    <location>
        <begin position="187"/>
        <end position="274"/>
    </location>
</feature>
<evidence type="ECO:0000256" key="3">
    <source>
        <dbReference type="ARBA" id="ARBA00022448"/>
    </source>
</evidence>
<evidence type="ECO:0000256" key="8">
    <source>
        <dbReference type="ARBA" id="ARBA00022989"/>
    </source>
</evidence>
<keyword evidence="14" id="KW-1185">Reference proteome</keyword>
<evidence type="ECO:0000313" key="14">
    <source>
        <dbReference type="Proteomes" id="UP001275932"/>
    </source>
</evidence>
<evidence type="ECO:0000256" key="9">
    <source>
        <dbReference type="ARBA" id="ARBA00023136"/>
    </source>
</evidence>